<feature type="region of interest" description="Disordered" evidence="1">
    <location>
        <begin position="143"/>
        <end position="164"/>
    </location>
</feature>
<evidence type="ECO:0000256" key="1">
    <source>
        <dbReference type="SAM" id="MobiDB-lite"/>
    </source>
</evidence>
<dbReference type="AlphaFoldDB" id="E3NP80"/>
<evidence type="ECO:0000256" key="2">
    <source>
        <dbReference type="SAM" id="SignalP"/>
    </source>
</evidence>
<dbReference type="OrthoDB" id="5862187at2759"/>
<dbReference type="Proteomes" id="UP000008281">
    <property type="component" value="Unassembled WGS sequence"/>
</dbReference>
<dbReference type="InParanoid" id="E3NP80"/>
<feature type="signal peptide" evidence="2">
    <location>
        <begin position="1"/>
        <end position="16"/>
    </location>
</feature>
<dbReference type="eggNOG" id="ENOG502TJ3C">
    <property type="taxonomic scope" value="Eukaryota"/>
</dbReference>
<proteinExistence type="predicted"/>
<sequence length="164" mass="18806">MLSFLLFLLFPSVIQTCLVIRYSEPPKCECEWTALTSSNIEEFIGQSSFYIQNITGKEVKAPLSTKEDCSLSIYCDKWSLVIMDKKGFTNNGFTRMLGEYSADALCDPYTQKWRVDNGAELVTYDELYGVCVDYDFETTTTRRTTRKVPVGNNPPRPTINFKRK</sequence>
<protein>
    <submittedName>
        <fullName evidence="3">Uncharacterized protein</fullName>
    </submittedName>
</protein>
<organism evidence="4">
    <name type="scientific">Caenorhabditis remanei</name>
    <name type="common">Caenorhabditis vulgaris</name>
    <dbReference type="NCBI Taxonomy" id="31234"/>
    <lineage>
        <taxon>Eukaryota</taxon>
        <taxon>Metazoa</taxon>
        <taxon>Ecdysozoa</taxon>
        <taxon>Nematoda</taxon>
        <taxon>Chromadorea</taxon>
        <taxon>Rhabditida</taxon>
        <taxon>Rhabditina</taxon>
        <taxon>Rhabditomorpha</taxon>
        <taxon>Rhabditoidea</taxon>
        <taxon>Rhabditidae</taxon>
        <taxon>Peloderinae</taxon>
        <taxon>Caenorhabditis</taxon>
    </lineage>
</organism>
<dbReference type="HOGENOM" id="CLU_143706_0_0_1"/>
<keyword evidence="4" id="KW-1185">Reference proteome</keyword>
<accession>E3NP80</accession>
<evidence type="ECO:0000313" key="4">
    <source>
        <dbReference type="Proteomes" id="UP000008281"/>
    </source>
</evidence>
<evidence type="ECO:0000313" key="3">
    <source>
        <dbReference type="EMBL" id="EFP12301.1"/>
    </source>
</evidence>
<dbReference type="FunCoup" id="E3NP80">
    <property type="interactions" value="540"/>
</dbReference>
<name>E3NP80_CAERE</name>
<feature type="chain" id="PRO_5003177836" evidence="2">
    <location>
        <begin position="17"/>
        <end position="164"/>
    </location>
</feature>
<reference evidence="3" key="1">
    <citation type="submission" date="2007-07" db="EMBL/GenBank/DDBJ databases">
        <title>PCAP assembly of the Caenorhabditis remanei genome.</title>
        <authorList>
            <consortium name="The Caenorhabditis remanei Sequencing Consortium"/>
            <person name="Wilson R.K."/>
        </authorList>
    </citation>
    <scope>NUCLEOTIDE SEQUENCE [LARGE SCALE GENOMIC DNA]</scope>
    <source>
        <strain evidence="3">PB4641</strain>
    </source>
</reference>
<dbReference type="EMBL" id="DS269322">
    <property type="protein sequence ID" value="EFP12301.1"/>
    <property type="molecule type" value="Genomic_DNA"/>
</dbReference>
<keyword evidence="2" id="KW-0732">Signal</keyword>
<gene>
    <name evidence="3" type="ORF">CRE_24882</name>
</gene>